<reference evidence="1 2" key="1">
    <citation type="submission" date="2014-10" db="EMBL/GenBank/DDBJ databases">
        <title>Draft genome of the hookworm Ancylostoma caninum.</title>
        <authorList>
            <person name="Mitreva M."/>
        </authorList>
    </citation>
    <scope>NUCLEOTIDE SEQUENCE [LARGE SCALE GENOMIC DNA]</scope>
    <source>
        <strain evidence="1 2">Baltimore</strain>
    </source>
</reference>
<accession>A0A368FT07</accession>
<keyword evidence="2" id="KW-1185">Reference proteome</keyword>
<organism evidence="1 2">
    <name type="scientific">Ancylostoma caninum</name>
    <name type="common">Dog hookworm</name>
    <dbReference type="NCBI Taxonomy" id="29170"/>
    <lineage>
        <taxon>Eukaryota</taxon>
        <taxon>Metazoa</taxon>
        <taxon>Ecdysozoa</taxon>
        <taxon>Nematoda</taxon>
        <taxon>Chromadorea</taxon>
        <taxon>Rhabditida</taxon>
        <taxon>Rhabditina</taxon>
        <taxon>Rhabditomorpha</taxon>
        <taxon>Strongyloidea</taxon>
        <taxon>Ancylostomatidae</taxon>
        <taxon>Ancylostomatinae</taxon>
        <taxon>Ancylostoma</taxon>
    </lineage>
</organism>
<sequence length="76" mass="8643">MSACCVISGCLYNSECFWRHFNSFLCLYWNCPSGSFVRLLFPSIYNHDDSSDEAVPQSRRRIYASTCGGETKSILT</sequence>
<dbReference type="EMBL" id="JOJR01000847">
    <property type="protein sequence ID" value="RCN33935.1"/>
    <property type="molecule type" value="Genomic_DNA"/>
</dbReference>
<comment type="caution">
    <text evidence="1">The sequence shown here is derived from an EMBL/GenBank/DDBJ whole genome shotgun (WGS) entry which is preliminary data.</text>
</comment>
<proteinExistence type="predicted"/>
<protein>
    <submittedName>
        <fullName evidence="1">Uncharacterized protein</fullName>
    </submittedName>
</protein>
<dbReference type="Proteomes" id="UP000252519">
    <property type="component" value="Unassembled WGS sequence"/>
</dbReference>
<name>A0A368FT07_ANCCA</name>
<evidence type="ECO:0000313" key="2">
    <source>
        <dbReference type="Proteomes" id="UP000252519"/>
    </source>
</evidence>
<gene>
    <name evidence="1" type="ORF">ANCCAN_20224</name>
</gene>
<dbReference type="AlphaFoldDB" id="A0A368FT07"/>
<dbReference type="OrthoDB" id="10413536at2759"/>
<evidence type="ECO:0000313" key="1">
    <source>
        <dbReference type="EMBL" id="RCN33935.1"/>
    </source>
</evidence>